<dbReference type="Pfam" id="PF02518">
    <property type="entry name" value="HATPase_c"/>
    <property type="match status" value="1"/>
</dbReference>
<dbReference type="InterPro" id="IPR036097">
    <property type="entry name" value="HisK_dim/P_sf"/>
</dbReference>
<keyword evidence="12 16" id="KW-1133">Transmembrane helix</keyword>
<evidence type="ECO:0000256" key="14">
    <source>
        <dbReference type="ARBA" id="ARBA00023136"/>
    </source>
</evidence>
<dbReference type="Pfam" id="PF00512">
    <property type="entry name" value="HisKA"/>
    <property type="match status" value="1"/>
</dbReference>
<evidence type="ECO:0000256" key="2">
    <source>
        <dbReference type="ARBA" id="ARBA00004429"/>
    </source>
</evidence>
<keyword evidence="14 16" id="KW-0472">Membrane</keyword>
<dbReference type="InterPro" id="IPR004358">
    <property type="entry name" value="Sig_transdc_His_kin-like_C"/>
</dbReference>
<dbReference type="SMART" id="SM00388">
    <property type="entry name" value="HisKA"/>
    <property type="match status" value="1"/>
</dbReference>
<comment type="subcellular location">
    <subcellularLocation>
        <location evidence="2">Cell inner membrane</location>
        <topology evidence="2">Multi-pass membrane protein</topology>
    </subcellularLocation>
</comment>
<evidence type="ECO:0000256" key="15">
    <source>
        <dbReference type="SAM" id="Coils"/>
    </source>
</evidence>
<evidence type="ECO:0000256" key="8">
    <source>
        <dbReference type="ARBA" id="ARBA00022692"/>
    </source>
</evidence>
<keyword evidence="7 19" id="KW-0808">Transferase</keyword>
<evidence type="ECO:0000256" key="6">
    <source>
        <dbReference type="ARBA" id="ARBA00022553"/>
    </source>
</evidence>
<dbReference type="Pfam" id="PF00672">
    <property type="entry name" value="HAMP"/>
    <property type="match status" value="1"/>
</dbReference>
<dbReference type="GO" id="GO:0005886">
    <property type="term" value="C:plasma membrane"/>
    <property type="evidence" value="ECO:0007669"/>
    <property type="project" value="UniProtKB-SubCell"/>
</dbReference>
<proteinExistence type="predicted"/>
<dbReference type="InterPro" id="IPR036890">
    <property type="entry name" value="HATPase_C_sf"/>
</dbReference>
<dbReference type="GO" id="GO:0005524">
    <property type="term" value="F:ATP binding"/>
    <property type="evidence" value="ECO:0007669"/>
    <property type="project" value="UniProtKB-KW"/>
</dbReference>
<keyword evidence="15" id="KW-0175">Coiled coil</keyword>
<dbReference type="InterPro" id="IPR050980">
    <property type="entry name" value="2C_sensor_his_kinase"/>
</dbReference>
<keyword evidence="9" id="KW-0547">Nucleotide-binding</keyword>
<feature type="domain" description="HAMP" evidence="18">
    <location>
        <begin position="178"/>
        <end position="230"/>
    </location>
</feature>
<feature type="transmembrane region" description="Helical" evidence="16">
    <location>
        <begin position="158"/>
        <end position="177"/>
    </location>
</feature>
<keyword evidence="4" id="KW-1003">Cell membrane</keyword>
<keyword evidence="10 19" id="KW-0418">Kinase</keyword>
<evidence type="ECO:0000256" key="12">
    <source>
        <dbReference type="ARBA" id="ARBA00022989"/>
    </source>
</evidence>
<accession>A0A380TGZ0</accession>
<dbReference type="PROSITE" id="PS50885">
    <property type="entry name" value="HAMP"/>
    <property type="match status" value="1"/>
</dbReference>
<keyword evidence="13" id="KW-0902">Two-component regulatory system</keyword>
<dbReference type="SMART" id="SM00387">
    <property type="entry name" value="HATPase_c"/>
    <property type="match status" value="1"/>
</dbReference>
<dbReference type="EC" id="2.7.13.3" evidence="3"/>
<dbReference type="SMART" id="SM00304">
    <property type="entry name" value="HAMP"/>
    <property type="match status" value="1"/>
</dbReference>
<comment type="catalytic activity">
    <reaction evidence="1">
        <text>ATP + protein L-histidine = ADP + protein N-phospho-L-histidine.</text>
        <dbReference type="EC" id="2.7.13.3"/>
    </reaction>
</comment>
<dbReference type="SUPFAM" id="SSF55874">
    <property type="entry name" value="ATPase domain of HSP90 chaperone/DNA topoisomerase II/histidine kinase"/>
    <property type="match status" value="1"/>
</dbReference>
<dbReference type="PANTHER" id="PTHR44936">
    <property type="entry name" value="SENSOR PROTEIN CREC"/>
    <property type="match status" value="1"/>
</dbReference>
<protein>
    <recommendedName>
        <fullName evidence="3">histidine kinase</fullName>
        <ecNumber evidence="3">2.7.13.3</ecNumber>
    </recommendedName>
</protein>
<dbReference type="GO" id="GO:0000155">
    <property type="term" value="F:phosphorelay sensor kinase activity"/>
    <property type="evidence" value="ECO:0007669"/>
    <property type="project" value="InterPro"/>
</dbReference>
<evidence type="ECO:0000259" key="17">
    <source>
        <dbReference type="PROSITE" id="PS50109"/>
    </source>
</evidence>
<evidence type="ECO:0000256" key="4">
    <source>
        <dbReference type="ARBA" id="ARBA00022475"/>
    </source>
</evidence>
<dbReference type="PANTHER" id="PTHR44936:SF5">
    <property type="entry name" value="SENSOR HISTIDINE KINASE ENVZ"/>
    <property type="match status" value="1"/>
</dbReference>
<name>A0A380TGZ0_9ZZZZ</name>
<dbReference type="Gene3D" id="1.10.287.130">
    <property type="match status" value="1"/>
</dbReference>
<evidence type="ECO:0000256" key="10">
    <source>
        <dbReference type="ARBA" id="ARBA00022777"/>
    </source>
</evidence>
<reference evidence="19" key="1">
    <citation type="submission" date="2018-07" db="EMBL/GenBank/DDBJ databases">
        <authorList>
            <person name="Quirk P.G."/>
            <person name="Krulwich T.A."/>
        </authorList>
    </citation>
    <scope>NUCLEOTIDE SEQUENCE</scope>
</reference>
<keyword evidence="5" id="KW-0997">Cell inner membrane</keyword>
<evidence type="ECO:0000256" key="7">
    <source>
        <dbReference type="ARBA" id="ARBA00022679"/>
    </source>
</evidence>
<evidence type="ECO:0000256" key="5">
    <source>
        <dbReference type="ARBA" id="ARBA00022519"/>
    </source>
</evidence>
<dbReference type="AlphaFoldDB" id="A0A380TGZ0"/>
<dbReference type="InterPro" id="IPR005467">
    <property type="entry name" value="His_kinase_dom"/>
</dbReference>
<evidence type="ECO:0000256" key="16">
    <source>
        <dbReference type="SAM" id="Phobius"/>
    </source>
</evidence>
<dbReference type="EMBL" id="UIDG01000282">
    <property type="protein sequence ID" value="SUS06963.1"/>
    <property type="molecule type" value="Genomic_DNA"/>
</dbReference>
<dbReference type="SUPFAM" id="SSF47384">
    <property type="entry name" value="Homodimeric domain of signal transducing histidine kinase"/>
    <property type="match status" value="1"/>
</dbReference>
<gene>
    <name evidence="19" type="primary">envZ</name>
    <name evidence="19" type="ORF">DF3PB_3520005</name>
</gene>
<evidence type="ECO:0000256" key="1">
    <source>
        <dbReference type="ARBA" id="ARBA00000085"/>
    </source>
</evidence>
<keyword evidence="6" id="KW-0597">Phosphoprotein</keyword>
<evidence type="ECO:0000259" key="18">
    <source>
        <dbReference type="PROSITE" id="PS50885"/>
    </source>
</evidence>
<feature type="coiled-coil region" evidence="15">
    <location>
        <begin position="256"/>
        <end position="283"/>
    </location>
</feature>
<evidence type="ECO:0000313" key="19">
    <source>
        <dbReference type="EMBL" id="SUS06963.1"/>
    </source>
</evidence>
<dbReference type="Gene3D" id="3.30.565.10">
    <property type="entry name" value="Histidine kinase-like ATPase, C-terminal domain"/>
    <property type="match status" value="1"/>
</dbReference>
<dbReference type="PROSITE" id="PS50109">
    <property type="entry name" value="HIS_KIN"/>
    <property type="match status" value="1"/>
</dbReference>
<keyword evidence="11" id="KW-0067">ATP-binding</keyword>
<evidence type="ECO:0000256" key="9">
    <source>
        <dbReference type="ARBA" id="ARBA00022741"/>
    </source>
</evidence>
<dbReference type="InterPro" id="IPR003660">
    <property type="entry name" value="HAMP_dom"/>
</dbReference>
<evidence type="ECO:0000256" key="13">
    <source>
        <dbReference type="ARBA" id="ARBA00023012"/>
    </source>
</evidence>
<evidence type="ECO:0000256" key="11">
    <source>
        <dbReference type="ARBA" id="ARBA00022840"/>
    </source>
</evidence>
<keyword evidence="8 16" id="KW-0812">Transmembrane</keyword>
<dbReference type="CDD" id="cd00082">
    <property type="entry name" value="HisKA"/>
    <property type="match status" value="1"/>
</dbReference>
<evidence type="ECO:0000256" key="3">
    <source>
        <dbReference type="ARBA" id="ARBA00012438"/>
    </source>
</evidence>
<organism evidence="19">
    <name type="scientific">metagenome</name>
    <dbReference type="NCBI Taxonomy" id="256318"/>
    <lineage>
        <taxon>unclassified sequences</taxon>
        <taxon>metagenomes</taxon>
    </lineage>
</organism>
<sequence length="434" mass="47577">MFKYFLPRSLLSRALLIVVAPLITTQILAAYVFFESHWDQISKLLARALAGEAAVLVDGVQTLPDPASRAWLLDVAAPMMELVPSIEPGGILPNVQEHQLPIEGEVRRALLYHNVTKPFRIDARSDPDSVVLAVQMADGILRIEAPRTRLISKTTSIFVLWMAGTSLLLVGVAAIFMRNQIRPVRRLARVAEAFGKGRDVPEFRPEGAREVRQAGLSFVAMRNRIQRQINQRTAMLAGVSHDLRTPLTRMKLQLEMMKSGQAVRELKEDVAEMERMLEAYLAFARGEGAEQPVVSDLGALVTEVVRQARRKGGSIVLSVEDGLVLPLRPGAVTRCVTNLLDNATRCGTKVTVQALRRGKAVEVVIDDDGPGIPADQREGVFKPFFRIEGSRNPNTGGVGLGLTIARDVARSHGGEIFLEDSSAGGLRARLRLPL</sequence>
<dbReference type="InterPro" id="IPR003661">
    <property type="entry name" value="HisK_dim/P_dom"/>
</dbReference>
<dbReference type="PRINTS" id="PR00344">
    <property type="entry name" value="BCTRLSENSOR"/>
</dbReference>
<dbReference type="InterPro" id="IPR003594">
    <property type="entry name" value="HATPase_dom"/>
</dbReference>
<feature type="domain" description="Histidine kinase" evidence="17">
    <location>
        <begin position="238"/>
        <end position="434"/>
    </location>
</feature>